<evidence type="ECO:0000256" key="8">
    <source>
        <dbReference type="ARBA" id="ARBA00023136"/>
    </source>
</evidence>
<feature type="transmembrane region" description="Helical" evidence="9">
    <location>
        <begin position="581"/>
        <end position="603"/>
    </location>
</feature>
<dbReference type="SUPFAM" id="SSF52540">
    <property type="entry name" value="P-loop containing nucleoside triphosphate hydrolases"/>
    <property type="match status" value="1"/>
</dbReference>
<accession>A0A167U980</accession>
<feature type="transmembrane region" description="Helical" evidence="9">
    <location>
        <begin position="510"/>
        <end position="529"/>
    </location>
</feature>
<evidence type="ECO:0000313" key="11">
    <source>
        <dbReference type="EMBL" id="KZP03712.1"/>
    </source>
</evidence>
<dbReference type="Pfam" id="PF19055">
    <property type="entry name" value="ABC2_membrane_7"/>
    <property type="match status" value="1"/>
</dbReference>
<sequence length="606" mass="66543">MNDPEKNVNSTPEPITLTWLDLTFEVKGKVILDGVSGQLGSGQLLAVMGPSGAGKSTFLDVLCKRAKASKGTILLDGSADFDMRRTVSFVEQDDALLGVLTVRETIAYAARLSLPRTDTASLDQQVDSTIRALGLQDVASNKIGTPLQRGISGGQKRRVTIACSVIARPRVLVLDEPTSGLDSQSAKEVMAAIKRLAHEINMICIATIHQPNWEVFSLFDRLILLAGGRVMYNGRSANIDDYLTDIGRPTPRHGNPADQAIAVVNTDFQDQTAGVTPSEYLDNMAALWKKFASKYGVDADQNNGYEAGAISGGPMPRYHDHLRKTIILTQRNFLNYTRNLLAFGIRMGMYVGMGLMLATIWIRLGTSTDRINDRLSVFFFSVAFLGFMSVAGIPAFLEERAVFIRERSNGLYGPAAYVLANTIAVVPFLFACTLLFSLIAYWAIGLRSGAIPFFRFTLYLFLGVMAAESQSVLIAAIVPIFVAALAIAAFMNGFWMCVQGYFIKATSLPRFWYYWAHWIDFQTFAFQLITRNDVIGLTFQCPTVDGSCLCPFASSITPAQCALTGDDIVKNLGYEGANDGLYVGILLIIILFYRTSMWIALAVRKR</sequence>
<dbReference type="GO" id="GO:0140359">
    <property type="term" value="F:ABC-type transporter activity"/>
    <property type="evidence" value="ECO:0007669"/>
    <property type="project" value="InterPro"/>
</dbReference>
<feature type="transmembrane region" description="Helical" evidence="9">
    <location>
        <begin position="473"/>
        <end position="498"/>
    </location>
</feature>
<keyword evidence="5" id="KW-0547">Nucleotide-binding</keyword>
<comment type="similarity">
    <text evidence="2">Belongs to the ABC transporter superfamily. ABCG family. Eye pigment precursor importer (TC 3.A.1.204) subfamily.</text>
</comment>
<protein>
    <submittedName>
        <fullName evidence="11">P-loop containing nucleoside triphosphate hydrolase protein</fullName>
    </submittedName>
</protein>
<dbReference type="Proteomes" id="UP000076532">
    <property type="component" value="Unassembled WGS sequence"/>
</dbReference>
<dbReference type="Gene3D" id="3.40.50.300">
    <property type="entry name" value="P-loop containing nucleotide triphosphate hydrolases"/>
    <property type="match status" value="1"/>
</dbReference>
<name>A0A167U980_9AGAM</name>
<gene>
    <name evidence="11" type="ORF">FIBSPDRAFT_807510</name>
</gene>
<dbReference type="STRING" id="436010.A0A167U980"/>
<keyword evidence="6" id="KW-0067">ATP-binding</keyword>
<dbReference type="InterPro" id="IPR003593">
    <property type="entry name" value="AAA+_ATPase"/>
</dbReference>
<dbReference type="PROSITE" id="PS50893">
    <property type="entry name" value="ABC_TRANSPORTER_2"/>
    <property type="match status" value="1"/>
</dbReference>
<dbReference type="InterPro" id="IPR013525">
    <property type="entry name" value="ABC2_TM"/>
</dbReference>
<evidence type="ECO:0000256" key="1">
    <source>
        <dbReference type="ARBA" id="ARBA00004141"/>
    </source>
</evidence>
<dbReference type="PANTHER" id="PTHR48042">
    <property type="entry name" value="ABC TRANSPORTER G FAMILY MEMBER 11"/>
    <property type="match status" value="1"/>
</dbReference>
<dbReference type="Pfam" id="PF01061">
    <property type="entry name" value="ABC2_membrane"/>
    <property type="match status" value="1"/>
</dbReference>
<dbReference type="InterPro" id="IPR003439">
    <property type="entry name" value="ABC_transporter-like_ATP-bd"/>
</dbReference>
<organism evidence="11 12">
    <name type="scientific">Athelia psychrophila</name>
    <dbReference type="NCBI Taxonomy" id="1759441"/>
    <lineage>
        <taxon>Eukaryota</taxon>
        <taxon>Fungi</taxon>
        <taxon>Dikarya</taxon>
        <taxon>Basidiomycota</taxon>
        <taxon>Agaricomycotina</taxon>
        <taxon>Agaricomycetes</taxon>
        <taxon>Agaricomycetidae</taxon>
        <taxon>Atheliales</taxon>
        <taxon>Atheliaceae</taxon>
        <taxon>Athelia</taxon>
    </lineage>
</organism>
<evidence type="ECO:0000256" key="4">
    <source>
        <dbReference type="ARBA" id="ARBA00022692"/>
    </source>
</evidence>
<proteinExistence type="inferred from homology"/>
<evidence type="ECO:0000256" key="2">
    <source>
        <dbReference type="ARBA" id="ARBA00005814"/>
    </source>
</evidence>
<evidence type="ECO:0000256" key="3">
    <source>
        <dbReference type="ARBA" id="ARBA00022448"/>
    </source>
</evidence>
<feature type="transmembrane region" description="Helical" evidence="9">
    <location>
        <begin position="417"/>
        <end position="443"/>
    </location>
</feature>
<reference evidence="11 12" key="1">
    <citation type="journal article" date="2016" name="Mol. Biol. Evol.">
        <title>Comparative Genomics of Early-Diverging Mushroom-Forming Fungi Provides Insights into the Origins of Lignocellulose Decay Capabilities.</title>
        <authorList>
            <person name="Nagy L.G."/>
            <person name="Riley R."/>
            <person name="Tritt A."/>
            <person name="Adam C."/>
            <person name="Daum C."/>
            <person name="Floudas D."/>
            <person name="Sun H."/>
            <person name="Yadav J.S."/>
            <person name="Pangilinan J."/>
            <person name="Larsson K.H."/>
            <person name="Matsuura K."/>
            <person name="Barry K."/>
            <person name="Labutti K."/>
            <person name="Kuo R."/>
            <person name="Ohm R.A."/>
            <person name="Bhattacharya S.S."/>
            <person name="Shirouzu T."/>
            <person name="Yoshinaga Y."/>
            <person name="Martin F.M."/>
            <person name="Grigoriev I.V."/>
            <person name="Hibbett D.S."/>
        </authorList>
    </citation>
    <scope>NUCLEOTIDE SEQUENCE [LARGE SCALE GENOMIC DNA]</scope>
    <source>
        <strain evidence="11 12">CBS 109695</strain>
    </source>
</reference>
<evidence type="ECO:0000256" key="6">
    <source>
        <dbReference type="ARBA" id="ARBA00022840"/>
    </source>
</evidence>
<dbReference type="InterPro" id="IPR017871">
    <property type="entry name" value="ABC_transporter-like_CS"/>
</dbReference>
<keyword evidence="7 9" id="KW-1133">Transmembrane helix</keyword>
<dbReference type="InterPro" id="IPR052215">
    <property type="entry name" value="Plant_ABCG"/>
</dbReference>
<dbReference type="OrthoDB" id="66620at2759"/>
<dbReference type="SMART" id="SM00382">
    <property type="entry name" value="AAA"/>
    <property type="match status" value="1"/>
</dbReference>
<feature type="transmembrane region" description="Helical" evidence="9">
    <location>
        <begin position="340"/>
        <end position="364"/>
    </location>
</feature>
<dbReference type="GO" id="GO:0005524">
    <property type="term" value="F:ATP binding"/>
    <property type="evidence" value="ECO:0007669"/>
    <property type="project" value="UniProtKB-KW"/>
</dbReference>
<evidence type="ECO:0000256" key="5">
    <source>
        <dbReference type="ARBA" id="ARBA00022741"/>
    </source>
</evidence>
<keyword evidence="3" id="KW-0813">Transport</keyword>
<keyword evidence="4 9" id="KW-0812">Transmembrane</keyword>
<dbReference type="EMBL" id="KV418016">
    <property type="protein sequence ID" value="KZP03712.1"/>
    <property type="molecule type" value="Genomic_DNA"/>
</dbReference>
<dbReference type="InterPro" id="IPR043926">
    <property type="entry name" value="ABCG_dom"/>
</dbReference>
<dbReference type="AlphaFoldDB" id="A0A167U980"/>
<feature type="transmembrane region" description="Helical" evidence="9">
    <location>
        <begin position="376"/>
        <end position="397"/>
    </location>
</feature>
<dbReference type="Pfam" id="PF00005">
    <property type="entry name" value="ABC_tran"/>
    <property type="match status" value="1"/>
</dbReference>
<feature type="domain" description="ABC transporter" evidence="10">
    <location>
        <begin position="17"/>
        <end position="252"/>
    </location>
</feature>
<comment type="subcellular location">
    <subcellularLocation>
        <location evidence="1">Membrane</location>
        <topology evidence="1">Multi-pass membrane protein</topology>
    </subcellularLocation>
</comment>
<evidence type="ECO:0000256" key="9">
    <source>
        <dbReference type="SAM" id="Phobius"/>
    </source>
</evidence>
<keyword evidence="11" id="KW-0378">Hydrolase</keyword>
<dbReference type="PANTHER" id="PTHR48042:SF11">
    <property type="entry name" value="ABC TRANSPORTER G FAMILY MEMBER 11"/>
    <property type="match status" value="1"/>
</dbReference>
<keyword evidence="8 9" id="KW-0472">Membrane</keyword>
<evidence type="ECO:0000256" key="7">
    <source>
        <dbReference type="ARBA" id="ARBA00022989"/>
    </source>
</evidence>
<dbReference type="GO" id="GO:0016887">
    <property type="term" value="F:ATP hydrolysis activity"/>
    <property type="evidence" value="ECO:0007669"/>
    <property type="project" value="InterPro"/>
</dbReference>
<dbReference type="PROSITE" id="PS00211">
    <property type="entry name" value="ABC_TRANSPORTER_1"/>
    <property type="match status" value="1"/>
</dbReference>
<dbReference type="InterPro" id="IPR027417">
    <property type="entry name" value="P-loop_NTPase"/>
</dbReference>
<dbReference type="GO" id="GO:0016020">
    <property type="term" value="C:membrane"/>
    <property type="evidence" value="ECO:0007669"/>
    <property type="project" value="UniProtKB-SubCell"/>
</dbReference>
<evidence type="ECO:0000313" key="12">
    <source>
        <dbReference type="Proteomes" id="UP000076532"/>
    </source>
</evidence>
<keyword evidence="12" id="KW-1185">Reference proteome</keyword>
<feature type="transmembrane region" description="Helical" evidence="9">
    <location>
        <begin position="450"/>
        <end position="467"/>
    </location>
</feature>
<evidence type="ECO:0000259" key="10">
    <source>
        <dbReference type="PROSITE" id="PS50893"/>
    </source>
</evidence>